<dbReference type="GO" id="GO:0016301">
    <property type="term" value="F:kinase activity"/>
    <property type="evidence" value="ECO:0007669"/>
    <property type="project" value="UniProtKB-KW"/>
</dbReference>
<sequence length="310" mass="30110">MVIGVDAGGTSTRCVVAALDGRVLSRGRAGGANQNSSADPSAAFAEVLRAALAPAGDVRVVGAVFGVAGASEAGREHAEATVGRAWRAQELPGTPVVRDDITVAFAAGTAQRTGSVLIAGTGAAAALVDDGEVVRRCDGYGWLLGDEGSAVWLGLAGLRAVMAGIDGRGPATALTTALAAELGIAPGDNQLIIRAVYAMHPAELGRLAPEVARAATAGDGVAASIVAQAAGLLLRNLGAVRAGAPAGAPVVLAGSLLAGGPVADAVREGLRGEGVRPGFGADGAVGAAGLALRAVGAPESGYAALLARAQ</sequence>
<comment type="caution">
    <text evidence="2">The sequence shown here is derived from an EMBL/GenBank/DDBJ whole genome shotgun (WGS) entry which is preliminary data.</text>
</comment>
<dbReference type="InterPro" id="IPR043129">
    <property type="entry name" value="ATPase_NBD"/>
</dbReference>
<accession>A0A2P8D544</accession>
<evidence type="ECO:0000259" key="1">
    <source>
        <dbReference type="Pfam" id="PF01869"/>
    </source>
</evidence>
<keyword evidence="3" id="KW-1185">Reference proteome</keyword>
<name>A0A2P8D544_9ACTN</name>
<organism evidence="2 3">
    <name type="scientific">Murinocardiopsis flavida</name>
    <dbReference type="NCBI Taxonomy" id="645275"/>
    <lineage>
        <taxon>Bacteria</taxon>
        <taxon>Bacillati</taxon>
        <taxon>Actinomycetota</taxon>
        <taxon>Actinomycetes</taxon>
        <taxon>Streptosporangiales</taxon>
        <taxon>Nocardiopsidaceae</taxon>
        <taxon>Murinocardiopsis</taxon>
    </lineage>
</organism>
<protein>
    <submittedName>
        <fullName evidence="2">N-acetylglucosamine kinase-like BadF-type ATPase</fullName>
    </submittedName>
</protein>
<feature type="domain" description="ATPase BadF/BadG/BcrA/BcrD type" evidence="1">
    <location>
        <begin position="3"/>
        <end position="290"/>
    </location>
</feature>
<dbReference type="InterPro" id="IPR052519">
    <property type="entry name" value="Euk-type_GlcNAc_Kinase"/>
</dbReference>
<dbReference type="Pfam" id="PF01869">
    <property type="entry name" value="BcrAD_BadFG"/>
    <property type="match status" value="1"/>
</dbReference>
<evidence type="ECO:0000313" key="2">
    <source>
        <dbReference type="EMBL" id="PSK92337.1"/>
    </source>
</evidence>
<dbReference type="Proteomes" id="UP000240542">
    <property type="component" value="Unassembled WGS sequence"/>
</dbReference>
<evidence type="ECO:0000313" key="3">
    <source>
        <dbReference type="Proteomes" id="UP000240542"/>
    </source>
</evidence>
<dbReference type="AlphaFoldDB" id="A0A2P8D544"/>
<dbReference type="Gene3D" id="3.30.420.40">
    <property type="match status" value="2"/>
</dbReference>
<keyword evidence="2" id="KW-0808">Transferase</keyword>
<reference evidence="2 3" key="1">
    <citation type="submission" date="2018-03" db="EMBL/GenBank/DDBJ databases">
        <title>Genomic Encyclopedia of Archaeal and Bacterial Type Strains, Phase II (KMG-II): from individual species to whole genera.</title>
        <authorList>
            <person name="Goeker M."/>
        </authorList>
    </citation>
    <scope>NUCLEOTIDE SEQUENCE [LARGE SCALE GENOMIC DNA]</scope>
    <source>
        <strain evidence="2 3">DSM 45312</strain>
    </source>
</reference>
<dbReference type="PANTHER" id="PTHR43190:SF3">
    <property type="entry name" value="N-ACETYL-D-GLUCOSAMINE KINASE"/>
    <property type="match status" value="1"/>
</dbReference>
<proteinExistence type="predicted"/>
<dbReference type="EMBL" id="PYGA01000018">
    <property type="protein sequence ID" value="PSK92337.1"/>
    <property type="molecule type" value="Genomic_DNA"/>
</dbReference>
<dbReference type="InterPro" id="IPR002731">
    <property type="entry name" value="ATPase_BadF"/>
</dbReference>
<keyword evidence="2" id="KW-0418">Kinase</keyword>
<dbReference type="PANTHER" id="PTHR43190">
    <property type="entry name" value="N-ACETYL-D-GLUCOSAMINE KINASE"/>
    <property type="match status" value="1"/>
</dbReference>
<dbReference type="SUPFAM" id="SSF53067">
    <property type="entry name" value="Actin-like ATPase domain"/>
    <property type="match status" value="2"/>
</dbReference>
<gene>
    <name evidence="2" type="ORF">CLV63_11896</name>
</gene>